<accession>A0A9P4Q6K3</accession>
<protein>
    <submittedName>
        <fullName evidence="2">Uncharacterized protein</fullName>
    </submittedName>
</protein>
<dbReference type="Proteomes" id="UP000799441">
    <property type="component" value="Unassembled WGS sequence"/>
</dbReference>
<proteinExistence type="predicted"/>
<name>A0A9P4Q6K3_9PEZI</name>
<evidence type="ECO:0000313" key="3">
    <source>
        <dbReference type="Proteomes" id="UP000799441"/>
    </source>
</evidence>
<feature type="region of interest" description="Disordered" evidence="1">
    <location>
        <begin position="1"/>
        <end position="74"/>
    </location>
</feature>
<gene>
    <name evidence="2" type="ORF">K431DRAFT_284700</name>
</gene>
<organism evidence="2 3">
    <name type="scientific">Polychaeton citri CBS 116435</name>
    <dbReference type="NCBI Taxonomy" id="1314669"/>
    <lineage>
        <taxon>Eukaryota</taxon>
        <taxon>Fungi</taxon>
        <taxon>Dikarya</taxon>
        <taxon>Ascomycota</taxon>
        <taxon>Pezizomycotina</taxon>
        <taxon>Dothideomycetes</taxon>
        <taxon>Dothideomycetidae</taxon>
        <taxon>Capnodiales</taxon>
        <taxon>Capnodiaceae</taxon>
        <taxon>Polychaeton</taxon>
    </lineage>
</organism>
<keyword evidence="3" id="KW-1185">Reference proteome</keyword>
<feature type="compositionally biased region" description="Basic and acidic residues" evidence="1">
    <location>
        <begin position="1"/>
        <end position="16"/>
    </location>
</feature>
<sequence length="74" mass="7925">MHKEIEKAEADGEKYPQGRPNSFLNRLISHGNKKTEDDIVRSSQTNLADTTTQPQGVRDEANIGGAPAGSATSS</sequence>
<evidence type="ECO:0000313" key="2">
    <source>
        <dbReference type="EMBL" id="KAF2721548.1"/>
    </source>
</evidence>
<dbReference type="AlphaFoldDB" id="A0A9P4Q6K3"/>
<reference evidence="2" key="1">
    <citation type="journal article" date="2020" name="Stud. Mycol.">
        <title>101 Dothideomycetes genomes: a test case for predicting lifestyles and emergence of pathogens.</title>
        <authorList>
            <person name="Haridas S."/>
            <person name="Albert R."/>
            <person name="Binder M."/>
            <person name="Bloem J."/>
            <person name="Labutti K."/>
            <person name="Salamov A."/>
            <person name="Andreopoulos B."/>
            <person name="Baker S."/>
            <person name="Barry K."/>
            <person name="Bills G."/>
            <person name="Bluhm B."/>
            <person name="Cannon C."/>
            <person name="Castanera R."/>
            <person name="Culley D."/>
            <person name="Daum C."/>
            <person name="Ezra D."/>
            <person name="Gonzalez J."/>
            <person name="Henrissat B."/>
            <person name="Kuo A."/>
            <person name="Liang C."/>
            <person name="Lipzen A."/>
            <person name="Lutzoni F."/>
            <person name="Magnuson J."/>
            <person name="Mondo S."/>
            <person name="Nolan M."/>
            <person name="Ohm R."/>
            <person name="Pangilinan J."/>
            <person name="Park H.-J."/>
            <person name="Ramirez L."/>
            <person name="Alfaro M."/>
            <person name="Sun H."/>
            <person name="Tritt A."/>
            <person name="Yoshinaga Y."/>
            <person name="Zwiers L.-H."/>
            <person name="Turgeon B."/>
            <person name="Goodwin S."/>
            <person name="Spatafora J."/>
            <person name="Crous P."/>
            <person name="Grigoriev I."/>
        </authorList>
    </citation>
    <scope>NUCLEOTIDE SEQUENCE</scope>
    <source>
        <strain evidence="2">CBS 116435</strain>
    </source>
</reference>
<evidence type="ECO:0000256" key="1">
    <source>
        <dbReference type="SAM" id="MobiDB-lite"/>
    </source>
</evidence>
<dbReference type="EMBL" id="MU003789">
    <property type="protein sequence ID" value="KAF2721548.1"/>
    <property type="molecule type" value="Genomic_DNA"/>
</dbReference>
<comment type="caution">
    <text evidence="2">The sequence shown here is derived from an EMBL/GenBank/DDBJ whole genome shotgun (WGS) entry which is preliminary data.</text>
</comment>
<dbReference type="OrthoDB" id="5313204at2759"/>
<feature type="compositionally biased region" description="Polar residues" evidence="1">
    <location>
        <begin position="41"/>
        <end position="55"/>
    </location>
</feature>